<keyword evidence="4" id="KW-1003">Cell membrane</keyword>
<comment type="subcellular location">
    <subcellularLocation>
        <location evidence="1 8">Cell membrane</location>
        <topology evidence="1 8">Multi-pass membrane protein</topology>
    </subcellularLocation>
</comment>
<keyword evidence="11" id="KW-1185">Reference proteome</keyword>
<dbReference type="Gene3D" id="1.10.3720.10">
    <property type="entry name" value="MetI-like"/>
    <property type="match status" value="1"/>
</dbReference>
<sequence>MKTLLIHVRKRLLTGYGLLFFAFLYAPILLIVAYSFNSNPINMMVWHDVTLDWYRAIFGLSHQLGDSELYADSTDQLLAATRTSLIVALTTTLLATLVGTLTALAVARYRFRLQGFYRFLLFMPMVMPDIVLGIALLIFFISVGMPLGTGSIIIGHCTFLISYVFIVVSARLAGLDTRLEEASADLGAGPWTTFRRITLPLIAPGVIGGAMLAFIISMDDLVITYFISGVDSTTLPVFIYGLIRRGIKPEINAIATLLLLASLAIAAIGLYLRNKQHAATPATPDKTDPAND</sequence>
<dbReference type="PROSITE" id="PS50928">
    <property type="entry name" value="ABC_TM1"/>
    <property type="match status" value="1"/>
</dbReference>
<protein>
    <submittedName>
        <fullName evidence="10">ABC transporter permease</fullName>
    </submittedName>
</protein>
<evidence type="ECO:0000313" key="11">
    <source>
        <dbReference type="Proteomes" id="UP001596411"/>
    </source>
</evidence>
<evidence type="ECO:0000256" key="1">
    <source>
        <dbReference type="ARBA" id="ARBA00004651"/>
    </source>
</evidence>
<evidence type="ECO:0000256" key="4">
    <source>
        <dbReference type="ARBA" id="ARBA00022475"/>
    </source>
</evidence>
<dbReference type="InterPro" id="IPR000515">
    <property type="entry name" value="MetI-like"/>
</dbReference>
<evidence type="ECO:0000256" key="2">
    <source>
        <dbReference type="ARBA" id="ARBA00007069"/>
    </source>
</evidence>
<evidence type="ECO:0000259" key="9">
    <source>
        <dbReference type="PROSITE" id="PS50928"/>
    </source>
</evidence>
<feature type="transmembrane region" description="Helical" evidence="8">
    <location>
        <begin position="147"/>
        <end position="168"/>
    </location>
</feature>
<keyword evidence="5 8" id="KW-0812">Transmembrane</keyword>
<organism evidence="10 11">
    <name type="scientific">Halomonas salifodinae</name>
    <dbReference type="NCBI Taxonomy" id="438745"/>
    <lineage>
        <taxon>Bacteria</taxon>
        <taxon>Pseudomonadati</taxon>
        <taxon>Pseudomonadota</taxon>
        <taxon>Gammaproteobacteria</taxon>
        <taxon>Oceanospirillales</taxon>
        <taxon>Halomonadaceae</taxon>
        <taxon>Halomonas</taxon>
    </lineage>
</organism>
<evidence type="ECO:0000256" key="8">
    <source>
        <dbReference type="RuleBase" id="RU363032"/>
    </source>
</evidence>
<feature type="domain" description="ABC transmembrane type-1" evidence="9">
    <location>
        <begin position="81"/>
        <end position="269"/>
    </location>
</feature>
<feature type="transmembrane region" description="Helical" evidence="8">
    <location>
        <begin position="119"/>
        <end position="141"/>
    </location>
</feature>
<keyword evidence="3 8" id="KW-0813">Transport</keyword>
<dbReference type="PANTHER" id="PTHR43848:SF2">
    <property type="entry name" value="PUTRESCINE TRANSPORT SYSTEM PERMEASE PROTEIN POTI"/>
    <property type="match status" value="1"/>
</dbReference>
<evidence type="ECO:0000256" key="3">
    <source>
        <dbReference type="ARBA" id="ARBA00022448"/>
    </source>
</evidence>
<evidence type="ECO:0000256" key="6">
    <source>
        <dbReference type="ARBA" id="ARBA00022989"/>
    </source>
</evidence>
<dbReference type="PANTHER" id="PTHR43848">
    <property type="entry name" value="PUTRESCINE TRANSPORT SYSTEM PERMEASE PROTEIN POTI"/>
    <property type="match status" value="1"/>
</dbReference>
<accession>A0ABW2EW75</accession>
<evidence type="ECO:0000313" key="10">
    <source>
        <dbReference type="EMBL" id="MFC7089086.1"/>
    </source>
</evidence>
<name>A0ABW2EW75_9GAMM</name>
<dbReference type="Proteomes" id="UP001596411">
    <property type="component" value="Unassembled WGS sequence"/>
</dbReference>
<dbReference type="EMBL" id="JBHSZP010000013">
    <property type="protein sequence ID" value="MFC7089086.1"/>
    <property type="molecule type" value="Genomic_DNA"/>
</dbReference>
<keyword evidence="7 8" id="KW-0472">Membrane</keyword>
<reference evidence="11" key="1">
    <citation type="journal article" date="2019" name="Int. J. Syst. Evol. Microbiol.">
        <title>The Global Catalogue of Microorganisms (GCM) 10K type strain sequencing project: providing services to taxonomists for standard genome sequencing and annotation.</title>
        <authorList>
            <consortium name="The Broad Institute Genomics Platform"/>
            <consortium name="The Broad Institute Genome Sequencing Center for Infectious Disease"/>
            <person name="Wu L."/>
            <person name="Ma J."/>
        </authorList>
    </citation>
    <scope>NUCLEOTIDE SEQUENCE [LARGE SCALE GENOMIC DNA]</scope>
    <source>
        <strain evidence="11">CGMCC 1.13666</strain>
    </source>
</reference>
<comment type="caution">
    <text evidence="10">The sequence shown here is derived from an EMBL/GenBank/DDBJ whole genome shotgun (WGS) entry which is preliminary data.</text>
</comment>
<feature type="transmembrane region" description="Helical" evidence="8">
    <location>
        <begin position="85"/>
        <end position="107"/>
    </location>
</feature>
<evidence type="ECO:0000256" key="7">
    <source>
        <dbReference type="ARBA" id="ARBA00023136"/>
    </source>
</evidence>
<feature type="transmembrane region" description="Helical" evidence="8">
    <location>
        <begin position="197"/>
        <end position="216"/>
    </location>
</feature>
<comment type="similarity">
    <text evidence="2">Belongs to the binding-protein-dependent transport system permease family. CysTW subfamily.</text>
</comment>
<dbReference type="Pfam" id="PF00528">
    <property type="entry name" value="BPD_transp_1"/>
    <property type="match status" value="1"/>
</dbReference>
<keyword evidence="6 8" id="KW-1133">Transmembrane helix</keyword>
<dbReference type="RefSeq" id="WP_346062715.1">
    <property type="nucleotide sequence ID" value="NZ_BAAADR010000012.1"/>
</dbReference>
<gene>
    <name evidence="10" type="ORF">ACFQH5_05945</name>
</gene>
<evidence type="ECO:0000256" key="5">
    <source>
        <dbReference type="ARBA" id="ARBA00022692"/>
    </source>
</evidence>
<dbReference type="SUPFAM" id="SSF161098">
    <property type="entry name" value="MetI-like"/>
    <property type="match status" value="1"/>
</dbReference>
<feature type="transmembrane region" description="Helical" evidence="8">
    <location>
        <begin position="254"/>
        <end position="272"/>
    </location>
</feature>
<dbReference type="CDD" id="cd06261">
    <property type="entry name" value="TM_PBP2"/>
    <property type="match status" value="1"/>
</dbReference>
<dbReference type="InterPro" id="IPR051789">
    <property type="entry name" value="Bact_Polyamine_Transport"/>
</dbReference>
<feature type="transmembrane region" description="Helical" evidence="8">
    <location>
        <begin position="12"/>
        <end position="36"/>
    </location>
</feature>
<proteinExistence type="inferred from homology"/>
<feature type="transmembrane region" description="Helical" evidence="8">
    <location>
        <begin position="222"/>
        <end position="242"/>
    </location>
</feature>
<dbReference type="InterPro" id="IPR035906">
    <property type="entry name" value="MetI-like_sf"/>
</dbReference>